<keyword evidence="2" id="KW-0808">Transferase</keyword>
<name>A0A2S8SSB2_9BACT</name>
<evidence type="ECO:0000313" key="2">
    <source>
        <dbReference type="EMBL" id="PQV63690.1"/>
    </source>
</evidence>
<evidence type="ECO:0000259" key="1">
    <source>
        <dbReference type="Pfam" id="PF00535"/>
    </source>
</evidence>
<feature type="domain" description="Glycosyltransferase 2-like" evidence="1">
    <location>
        <begin position="4"/>
        <end position="148"/>
    </location>
</feature>
<comment type="caution">
    <text evidence="2">The sequence shown here is derived from an EMBL/GenBank/DDBJ whole genome shotgun (WGS) entry which is preliminary data.</text>
</comment>
<dbReference type="PANTHER" id="PTHR22916:SF3">
    <property type="entry name" value="UDP-GLCNAC:BETAGAL BETA-1,3-N-ACETYLGLUCOSAMINYLTRANSFERASE-LIKE PROTEIN 1"/>
    <property type="match status" value="1"/>
</dbReference>
<dbReference type="PANTHER" id="PTHR22916">
    <property type="entry name" value="GLYCOSYLTRANSFERASE"/>
    <property type="match status" value="1"/>
</dbReference>
<dbReference type="EMBL" id="NIGF01000009">
    <property type="protein sequence ID" value="PQV63690.1"/>
    <property type="molecule type" value="Genomic_DNA"/>
</dbReference>
<reference evidence="2 3" key="1">
    <citation type="journal article" date="2018" name="Syst. Appl. Microbiol.">
        <title>Abditibacterium utsteinense sp. nov., the first cultivated member of candidate phylum FBP, isolated from ice-free Antarctic soil samples.</title>
        <authorList>
            <person name="Tahon G."/>
            <person name="Tytgat B."/>
            <person name="Lebbe L."/>
            <person name="Carlier A."/>
            <person name="Willems A."/>
        </authorList>
    </citation>
    <scope>NUCLEOTIDE SEQUENCE [LARGE SCALE GENOMIC DNA]</scope>
    <source>
        <strain evidence="2 3">LMG 29911</strain>
    </source>
</reference>
<accession>A0A2S8SSB2</accession>
<proteinExistence type="predicted"/>
<dbReference type="GO" id="GO:0016758">
    <property type="term" value="F:hexosyltransferase activity"/>
    <property type="evidence" value="ECO:0007669"/>
    <property type="project" value="UniProtKB-ARBA"/>
</dbReference>
<gene>
    <name evidence="2" type="ORF">B1R32_10929</name>
</gene>
<dbReference type="Pfam" id="PF00535">
    <property type="entry name" value="Glycos_transf_2"/>
    <property type="match status" value="1"/>
</dbReference>
<dbReference type="SUPFAM" id="SSF53448">
    <property type="entry name" value="Nucleotide-diphospho-sugar transferases"/>
    <property type="match status" value="1"/>
</dbReference>
<dbReference type="Gene3D" id="3.90.550.10">
    <property type="entry name" value="Spore Coat Polysaccharide Biosynthesis Protein SpsA, Chain A"/>
    <property type="match status" value="1"/>
</dbReference>
<organism evidence="2 3">
    <name type="scientific">Abditibacterium utsteinense</name>
    <dbReference type="NCBI Taxonomy" id="1960156"/>
    <lineage>
        <taxon>Bacteria</taxon>
        <taxon>Pseudomonadati</taxon>
        <taxon>Abditibacteriota</taxon>
        <taxon>Abditibacteriia</taxon>
        <taxon>Abditibacteriales</taxon>
        <taxon>Abditibacteriaceae</taxon>
        <taxon>Abditibacterium</taxon>
    </lineage>
</organism>
<keyword evidence="3" id="KW-1185">Reference proteome</keyword>
<dbReference type="InterPro" id="IPR029044">
    <property type="entry name" value="Nucleotide-diphossugar_trans"/>
</dbReference>
<evidence type="ECO:0000313" key="3">
    <source>
        <dbReference type="Proteomes" id="UP000237684"/>
    </source>
</evidence>
<dbReference type="Proteomes" id="UP000237684">
    <property type="component" value="Unassembled WGS sequence"/>
</dbReference>
<sequence length="314" mass="35919">MKVSVCMITYNHEKFIEQAVASVIAQETSFDYEIVIGEDCSKDRTREILLDLQKTYPDKIRLLLPPQNIGMHENFAQTLSACTGQYVAILEGDDYWTSTQKLQKQVDDLDNHPNCVICFHAVRIFHEDRGHPDQIHPHTANRISTIEDLIVNNFIPTLSVMFRNGFIDNLPQWLNTLPMADWPFNILNAQHGDILFINEVMADYRSHEGGVWSSISTAKKLQGIVKMHEVVNNHFKNKYSGILNPAISNLYFMTAIEHENSGNIKDACLCSLRSLTISPFKKSMSRKDIIKLFFRLHLKLLAAKLPFIKSDKLS</sequence>
<dbReference type="InParanoid" id="A0A2S8SSB2"/>
<dbReference type="InterPro" id="IPR001173">
    <property type="entry name" value="Glyco_trans_2-like"/>
</dbReference>
<dbReference type="AlphaFoldDB" id="A0A2S8SSB2"/>
<protein>
    <submittedName>
        <fullName evidence="2">Glycosyl transferase family 2</fullName>
    </submittedName>
</protein>